<keyword evidence="2" id="KW-1185">Reference proteome</keyword>
<proteinExistence type="predicted"/>
<sequence length="135" mass="15525">MTKNWAIGPFNPVTVSDHTNSSTEWIKLFNWLDKKELNSMVYESFGTTVTFTDEEMKEITNGLEEIGQKLLSMGFCFSRKAHKKIKAYLLYSFGDDKEEEDRGWLQPSFPAMGSSENLPEVQGRKWGREKCGELV</sequence>
<name>A0ACB9IMH1_9ASTR</name>
<evidence type="ECO:0000313" key="1">
    <source>
        <dbReference type="EMBL" id="KAI3808690.1"/>
    </source>
</evidence>
<comment type="caution">
    <text evidence="1">The sequence shown here is derived from an EMBL/GenBank/DDBJ whole genome shotgun (WGS) entry which is preliminary data.</text>
</comment>
<evidence type="ECO:0000313" key="2">
    <source>
        <dbReference type="Proteomes" id="UP001056120"/>
    </source>
</evidence>
<reference evidence="1 2" key="2">
    <citation type="journal article" date="2022" name="Mol. Ecol. Resour.">
        <title>The genomes of chicory, endive, great burdock and yacon provide insights into Asteraceae paleo-polyploidization history and plant inulin production.</title>
        <authorList>
            <person name="Fan W."/>
            <person name="Wang S."/>
            <person name="Wang H."/>
            <person name="Wang A."/>
            <person name="Jiang F."/>
            <person name="Liu H."/>
            <person name="Zhao H."/>
            <person name="Xu D."/>
            <person name="Zhang Y."/>
        </authorList>
    </citation>
    <scope>NUCLEOTIDE SEQUENCE [LARGE SCALE GENOMIC DNA]</scope>
    <source>
        <strain evidence="2">cv. Yunnan</strain>
        <tissue evidence="1">Leaves</tissue>
    </source>
</reference>
<reference evidence="2" key="1">
    <citation type="journal article" date="2022" name="Mol. Ecol. Resour.">
        <title>The genomes of chicory, endive, great burdock and yacon provide insights into Asteraceae palaeo-polyploidization history and plant inulin production.</title>
        <authorList>
            <person name="Fan W."/>
            <person name="Wang S."/>
            <person name="Wang H."/>
            <person name="Wang A."/>
            <person name="Jiang F."/>
            <person name="Liu H."/>
            <person name="Zhao H."/>
            <person name="Xu D."/>
            <person name="Zhang Y."/>
        </authorList>
    </citation>
    <scope>NUCLEOTIDE SEQUENCE [LARGE SCALE GENOMIC DNA]</scope>
    <source>
        <strain evidence="2">cv. Yunnan</strain>
    </source>
</reference>
<accession>A0ACB9IMH1</accession>
<organism evidence="1 2">
    <name type="scientific">Smallanthus sonchifolius</name>
    <dbReference type="NCBI Taxonomy" id="185202"/>
    <lineage>
        <taxon>Eukaryota</taxon>
        <taxon>Viridiplantae</taxon>
        <taxon>Streptophyta</taxon>
        <taxon>Embryophyta</taxon>
        <taxon>Tracheophyta</taxon>
        <taxon>Spermatophyta</taxon>
        <taxon>Magnoliopsida</taxon>
        <taxon>eudicotyledons</taxon>
        <taxon>Gunneridae</taxon>
        <taxon>Pentapetalae</taxon>
        <taxon>asterids</taxon>
        <taxon>campanulids</taxon>
        <taxon>Asterales</taxon>
        <taxon>Asteraceae</taxon>
        <taxon>Asteroideae</taxon>
        <taxon>Heliantheae alliance</taxon>
        <taxon>Millerieae</taxon>
        <taxon>Smallanthus</taxon>
    </lineage>
</organism>
<dbReference type="Proteomes" id="UP001056120">
    <property type="component" value="Linkage Group LG08"/>
</dbReference>
<dbReference type="EMBL" id="CM042025">
    <property type="protein sequence ID" value="KAI3808690.1"/>
    <property type="molecule type" value="Genomic_DNA"/>
</dbReference>
<protein>
    <submittedName>
        <fullName evidence="1">Uncharacterized protein</fullName>
    </submittedName>
</protein>
<gene>
    <name evidence="1" type="ORF">L1987_24648</name>
</gene>